<name>A0A6B1DX27_9CHLR</name>
<gene>
    <name evidence="1" type="ORF">F4Y08_15945</name>
</gene>
<sequence length="653" mass="72352">MMKRVYAFGMDGLILPMVRYFAQEGSLPAFARLMAEGTYNQTFCSFPVWTPTNWATLSTGAHTGTHQVSTWETTLPSGEGIDSFDGRSNRADRIWNALERAGLKGTALHYPGAFPSGATASTILDGLGHPGHAHTEFEVAACQAYVTGAGSDDFMIGHDGAPVAGSRSVQGISGLTMAVDWRNLPPSHKPPLETEVEVVSRFGNTAQRYSVLMTASAEEYDRVHLACGKDGNRILASAGVREWTDWLVDDFAVPDGSLEAALRFKVMELDPGGNHLKIYRSQVTHVHGFSYGDTELEDLLRERFGPYQEHASMIPYTSGMTDFATALEECEYQGNWFAEVGHYMLTKRDSVYFTCHWHLYDYLNHIHLADVDPVCPGFDPARKEEHMEMFRQAYQVGDRIIARMQETRAELAGDDVYVGVLADHGAYPDVRVVNVRKFLCDTGFLVLRDGEAAVAEDQDRLSNDQIDWTRTKAYLRRRGFDITINAERGSDRFNDIERELLTALRTWVDEETGQTVVAIALPRRDAYILGQWGDQCGDVVFVYEHDYVSGYYPQWKGIVGGGNVGAPLEFGAHHGGFLPTDNGFSSTFGSFLIAGPGLKKNYERDTNQLGYIHAADVVPTLCRIMGIESPQQSQGTVARDLWEGFDMSTSGGS</sequence>
<evidence type="ECO:0000313" key="1">
    <source>
        <dbReference type="EMBL" id="MYD91798.1"/>
    </source>
</evidence>
<dbReference type="Gene3D" id="3.40.720.10">
    <property type="entry name" value="Alkaline Phosphatase, subunit A"/>
    <property type="match status" value="2"/>
</dbReference>
<dbReference type="Pfam" id="PF01663">
    <property type="entry name" value="Phosphodiest"/>
    <property type="match status" value="1"/>
</dbReference>
<dbReference type="SUPFAM" id="SSF53649">
    <property type="entry name" value="Alkaline phosphatase-like"/>
    <property type="match status" value="1"/>
</dbReference>
<organism evidence="1">
    <name type="scientific">Caldilineaceae bacterium SB0662_bin_9</name>
    <dbReference type="NCBI Taxonomy" id="2605258"/>
    <lineage>
        <taxon>Bacteria</taxon>
        <taxon>Bacillati</taxon>
        <taxon>Chloroflexota</taxon>
        <taxon>Caldilineae</taxon>
        <taxon>Caldilineales</taxon>
        <taxon>Caldilineaceae</taxon>
    </lineage>
</organism>
<dbReference type="EMBL" id="VXPY01000115">
    <property type="protein sequence ID" value="MYD91798.1"/>
    <property type="molecule type" value="Genomic_DNA"/>
</dbReference>
<comment type="caution">
    <text evidence="1">The sequence shown here is derived from an EMBL/GenBank/DDBJ whole genome shotgun (WGS) entry which is preliminary data.</text>
</comment>
<proteinExistence type="predicted"/>
<dbReference type="InterPro" id="IPR002591">
    <property type="entry name" value="Phosphodiest/P_Trfase"/>
</dbReference>
<evidence type="ECO:0008006" key="2">
    <source>
        <dbReference type="Google" id="ProtNLM"/>
    </source>
</evidence>
<dbReference type="AlphaFoldDB" id="A0A6B1DX27"/>
<accession>A0A6B1DX27</accession>
<reference evidence="1" key="1">
    <citation type="submission" date="2019-09" db="EMBL/GenBank/DDBJ databases">
        <title>Characterisation of the sponge microbiome using genome-centric metagenomics.</title>
        <authorList>
            <person name="Engelberts J.P."/>
            <person name="Robbins S.J."/>
            <person name="De Goeij J.M."/>
            <person name="Aranda M."/>
            <person name="Bell S.C."/>
            <person name="Webster N.S."/>
        </authorList>
    </citation>
    <scope>NUCLEOTIDE SEQUENCE</scope>
    <source>
        <strain evidence="1">SB0662_bin_9</strain>
    </source>
</reference>
<dbReference type="InterPro" id="IPR017850">
    <property type="entry name" value="Alkaline_phosphatase_core_sf"/>
</dbReference>
<protein>
    <recommendedName>
        <fullName evidence="2">Alkaline phosphatase family protein</fullName>
    </recommendedName>
</protein>